<dbReference type="Gene3D" id="3.40.50.300">
    <property type="entry name" value="P-loop containing nucleotide triphosphate hydrolases"/>
    <property type="match status" value="1"/>
</dbReference>
<dbReference type="SMART" id="SM00382">
    <property type="entry name" value="AAA"/>
    <property type="match status" value="1"/>
</dbReference>
<dbReference type="InterPro" id="IPR003593">
    <property type="entry name" value="AAA+_ATPase"/>
</dbReference>
<dbReference type="InterPro" id="IPR013317">
    <property type="entry name" value="DnaA_dom"/>
</dbReference>
<organism evidence="2 3">
    <name type="scientific">Paenisporosarcina antarctica</name>
    <dbReference type="NCBI Taxonomy" id="417367"/>
    <lineage>
        <taxon>Bacteria</taxon>
        <taxon>Bacillati</taxon>
        <taxon>Bacillota</taxon>
        <taxon>Bacilli</taxon>
        <taxon>Bacillales</taxon>
        <taxon>Caryophanaceae</taxon>
        <taxon>Paenisporosarcina</taxon>
    </lineage>
</organism>
<reference evidence="2 3" key="1">
    <citation type="submission" date="2019-03" db="EMBL/GenBank/DDBJ databases">
        <title>Complete genome sequence of Paenisporosarcina antarctica CGMCC 1.6503T.</title>
        <authorList>
            <person name="Rong J.-C."/>
            <person name="Chi N.-Y."/>
            <person name="Zhang Q.-F."/>
        </authorList>
    </citation>
    <scope>NUCLEOTIDE SEQUENCE [LARGE SCALE GENOMIC DNA]</scope>
    <source>
        <strain evidence="2 3">CGMCC 1.6503</strain>
    </source>
</reference>
<evidence type="ECO:0000259" key="1">
    <source>
        <dbReference type="SMART" id="SM00382"/>
    </source>
</evidence>
<proteinExistence type="predicted"/>
<dbReference type="NCBIfam" id="NF006505">
    <property type="entry name" value="PRK08939.1"/>
    <property type="match status" value="1"/>
</dbReference>
<dbReference type="AlphaFoldDB" id="A0A4P6ZX86"/>
<dbReference type="InterPro" id="IPR009928">
    <property type="entry name" value="DnaI_N"/>
</dbReference>
<dbReference type="PANTHER" id="PTHR30050">
    <property type="entry name" value="CHROMOSOMAL REPLICATION INITIATOR PROTEIN DNAA"/>
    <property type="match status" value="1"/>
</dbReference>
<name>A0A4P6ZX86_9BACL</name>
<dbReference type="InterPro" id="IPR027417">
    <property type="entry name" value="P-loop_NTPase"/>
</dbReference>
<dbReference type="CDD" id="cd00009">
    <property type="entry name" value="AAA"/>
    <property type="match status" value="1"/>
</dbReference>
<accession>A0A4P6ZX86</accession>
<keyword evidence="3" id="KW-1185">Reference proteome</keyword>
<dbReference type="PANTHER" id="PTHR30050:SF8">
    <property type="entry name" value="PRIMOSOMAL PROTEIN DNAI"/>
    <property type="match status" value="1"/>
</dbReference>
<dbReference type="GO" id="GO:0006260">
    <property type="term" value="P:DNA replication"/>
    <property type="evidence" value="ECO:0007669"/>
    <property type="project" value="TreeGrafter"/>
</dbReference>
<feature type="domain" description="AAA+ ATPase" evidence="1">
    <location>
        <begin position="162"/>
        <end position="307"/>
    </location>
</feature>
<dbReference type="Pfam" id="PF00308">
    <property type="entry name" value="Bac_DnaA"/>
    <property type="match status" value="1"/>
</dbReference>
<sequence>MEPISETLKRVVNAPAFSERYEKMKIEILENRGVQEFLAANPEVVNKSMVDRGLGKLYEYTSQNHDCNNCENVANCHNMMKGYVPKLTINRGLIELDYSRCLQKTIEDERREVSAMISSMHMPKDVMEARLSTVIYDHNTRVNLGNYASAFMEEVKATGKVPSKGFYIYGEFGVGKSYVLGAMANELAEQRIKTVLVYVPEFLREMKHAIQDQSLQEKVDYVKKAPVLMLDDLGAESLSSWTRDEILGTVLHYRMAENLPTFITSNFSYEGLEDHLTLTGKGELELVKAARIMERIRTTTIPIKLSGKNRRDG</sequence>
<dbReference type="Pfam" id="PF07319">
    <property type="entry name" value="DnaI_N"/>
    <property type="match status" value="1"/>
</dbReference>
<dbReference type="EMBL" id="CP038015">
    <property type="protein sequence ID" value="QBP40689.1"/>
    <property type="molecule type" value="Genomic_DNA"/>
</dbReference>
<dbReference type="RefSeq" id="WP_134209386.1">
    <property type="nucleotide sequence ID" value="NZ_CP038015.1"/>
</dbReference>
<dbReference type="KEGG" id="panc:E2636_05965"/>
<protein>
    <submittedName>
        <fullName evidence="2">Primosomal protein DnaI</fullName>
    </submittedName>
</protein>
<dbReference type="SUPFAM" id="SSF52540">
    <property type="entry name" value="P-loop containing nucleoside triphosphate hydrolases"/>
    <property type="match status" value="1"/>
</dbReference>
<evidence type="ECO:0000313" key="3">
    <source>
        <dbReference type="Proteomes" id="UP000294292"/>
    </source>
</evidence>
<gene>
    <name evidence="2" type="primary">dnaI</name>
    <name evidence="2" type="ORF">E2636_05965</name>
</gene>
<evidence type="ECO:0000313" key="2">
    <source>
        <dbReference type="EMBL" id="QBP40689.1"/>
    </source>
</evidence>
<dbReference type="Proteomes" id="UP000294292">
    <property type="component" value="Chromosome"/>
</dbReference>
<dbReference type="OrthoDB" id="61127at2"/>
<dbReference type="GO" id="GO:0005524">
    <property type="term" value="F:ATP binding"/>
    <property type="evidence" value="ECO:0007669"/>
    <property type="project" value="InterPro"/>
</dbReference>